<name>A0A5F8GBN1_MONDO</name>
<accession>A0A5F8GBN1</accession>
<dbReference type="CDD" id="cd01650">
    <property type="entry name" value="RT_nLTR_like"/>
    <property type="match status" value="1"/>
</dbReference>
<evidence type="ECO:0000256" key="2">
    <source>
        <dbReference type="SAM" id="MobiDB-lite"/>
    </source>
</evidence>
<dbReference type="Proteomes" id="UP000002280">
    <property type="component" value="Chromosome 3"/>
</dbReference>
<evidence type="ECO:0000256" key="1">
    <source>
        <dbReference type="ARBA" id="ARBA00012493"/>
    </source>
</evidence>
<dbReference type="InterPro" id="IPR013087">
    <property type="entry name" value="Znf_C2H2_type"/>
</dbReference>
<evidence type="ECO:0000313" key="5">
    <source>
        <dbReference type="Proteomes" id="UP000002280"/>
    </source>
</evidence>
<dbReference type="OMA" id="MFNASIV"/>
<dbReference type="InParanoid" id="A0A5F8GBN1"/>
<dbReference type="GeneTree" id="ENSGT00940000164735"/>
<dbReference type="EC" id="2.7.7.49" evidence="1"/>
<dbReference type="SUPFAM" id="SSF56672">
    <property type="entry name" value="DNA/RNA polymerases"/>
    <property type="match status" value="1"/>
</dbReference>
<dbReference type="Bgee" id="ENSMODG00000044456">
    <property type="expression patterns" value="Expressed in blood and 9 other cell types or tissues"/>
</dbReference>
<dbReference type="Pfam" id="PF00078">
    <property type="entry name" value="RVT_1"/>
    <property type="match status" value="1"/>
</dbReference>
<keyword evidence="5" id="KW-1185">Reference proteome</keyword>
<dbReference type="AlphaFoldDB" id="A0A5F8GBN1"/>
<feature type="region of interest" description="Disordered" evidence="2">
    <location>
        <begin position="1"/>
        <end position="22"/>
    </location>
</feature>
<evidence type="ECO:0000259" key="3">
    <source>
        <dbReference type="PROSITE" id="PS50878"/>
    </source>
</evidence>
<dbReference type="Ensembl" id="ENSMODT00000083799.1">
    <property type="protein sequence ID" value="ENSMODP00000044948.1"/>
    <property type="gene ID" value="ENSMODG00000044456.1"/>
</dbReference>
<reference evidence="4" key="2">
    <citation type="submission" date="2025-08" db="UniProtKB">
        <authorList>
            <consortium name="Ensembl"/>
        </authorList>
    </citation>
    <scope>IDENTIFICATION</scope>
</reference>
<feature type="domain" description="Reverse transcriptase" evidence="3">
    <location>
        <begin position="171"/>
        <end position="466"/>
    </location>
</feature>
<dbReference type="PANTHER" id="PTHR47027">
    <property type="entry name" value="REVERSE TRANSCRIPTASE DOMAIN-CONTAINING PROTEIN"/>
    <property type="match status" value="1"/>
</dbReference>
<dbReference type="InterPro" id="IPR043502">
    <property type="entry name" value="DNA/RNA_pol_sf"/>
</dbReference>
<protein>
    <recommendedName>
        <fullName evidence="1">RNA-directed DNA polymerase</fullName>
        <ecNumber evidence="1">2.7.7.49</ecNumber>
    </recommendedName>
</protein>
<dbReference type="GO" id="GO:0003964">
    <property type="term" value="F:RNA-directed DNA polymerase activity"/>
    <property type="evidence" value="ECO:0007669"/>
    <property type="project" value="UniProtKB-EC"/>
</dbReference>
<dbReference type="PROSITE" id="PS50878">
    <property type="entry name" value="RT_POL"/>
    <property type="match status" value="1"/>
</dbReference>
<proteinExistence type="predicted"/>
<dbReference type="PANTHER" id="PTHR47027:SF30">
    <property type="entry name" value="THAP-TYPE DOMAIN-CONTAINING PROTEIN"/>
    <property type="match status" value="1"/>
</dbReference>
<sequence length="705" mass="80270">MEWQNNPNSAPKKDRFKSLQATAQREIRKMQDQWWEKKAEEIQRFAETKNYKQFFSALKTVYGPLKPTTTHLLSSDGDTLIKDKKGISNRWKEHFSQLLNRPSSVDQSVLDQIPQNHSIEQLDVSPSIEEVQKAIKQMSVGKAPGKDGIPTEVYKALNGKALQAFHIVLTSIWEEEDMPPELRDASIVALYKNKGSQAGCDNYRGISLLSTAGKILAGKILNRLLSSVSEQNLPESQCGFRPDRSTIDMVFMVRQMQEKCLEQNLSLYIVFIDLTKAFDTVNRDALWVILNKLGCPAKFVKLIQLFHVDMTGEVLSSGETSDCFNISNGVKQGCVLPPVLFNLFFTQVLRHAVMDLDLGIYIKYRLDGSLFDLRCLTAKTKTTERLILEALFADDCALMAHQENHLQTIVDRFSTATKLFGLTISLSKTEVLFQPAPGRPSNQPCITIDDTQLSNINTFKYLGSTIANEGSLDHEINARIQKPSQALGRLLSKVLQHRGISTATKLQVYNAVVLSSLLYGCETWTLYRKHMKQLEQFHQRSLRSIMRIRWQDRITNQEVFDRANSTSIEVMVLNTQLRWSGHVIRMDPQRIPRQVFYGELSAGLRKQGRPKRRFKDQLKSNLKWAGITPKQLELAASDRSSWRTHIHHVATTFEDERRRRLAAARERRHQATAAPPITTGVPCPTCHRLCASAFGLQSHMRVHRR</sequence>
<evidence type="ECO:0000313" key="4">
    <source>
        <dbReference type="Ensembl" id="ENSMODP00000044948.1"/>
    </source>
</evidence>
<organism evidence="4 5">
    <name type="scientific">Monodelphis domestica</name>
    <name type="common">Gray short-tailed opossum</name>
    <dbReference type="NCBI Taxonomy" id="13616"/>
    <lineage>
        <taxon>Eukaryota</taxon>
        <taxon>Metazoa</taxon>
        <taxon>Chordata</taxon>
        <taxon>Craniata</taxon>
        <taxon>Vertebrata</taxon>
        <taxon>Euteleostomi</taxon>
        <taxon>Mammalia</taxon>
        <taxon>Metatheria</taxon>
        <taxon>Didelphimorphia</taxon>
        <taxon>Didelphidae</taxon>
        <taxon>Monodelphis</taxon>
    </lineage>
</organism>
<dbReference type="PROSITE" id="PS00028">
    <property type="entry name" value="ZINC_FINGER_C2H2_1"/>
    <property type="match status" value="1"/>
</dbReference>
<reference evidence="4 5" key="1">
    <citation type="journal article" date="2007" name="Nature">
        <title>Genome of the marsupial Monodelphis domestica reveals innovation in non-coding sequences.</title>
        <authorList>
            <person name="Mikkelsen T.S."/>
            <person name="Wakefield M.J."/>
            <person name="Aken B."/>
            <person name="Amemiya C.T."/>
            <person name="Chang J.L."/>
            <person name="Duke S."/>
            <person name="Garber M."/>
            <person name="Gentles A.J."/>
            <person name="Goodstadt L."/>
            <person name="Heger A."/>
            <person name="Jurka J."/>
            <person name="Kamal M."/>
            <person name="Mauceli E."/>
            <person name="Searle S.M."/>
            <person name="Sharpe T."/>
            <person name="Baker M.L."/>
            <person name="Batzer M.A."/>
            <person name="Benos P.V."/>
            <person name="Belov K."/>
            <person name="Clamp M."/>
            <person name="Cook A."/>
            <person name="Cuff J."/>
            <person name="Das R."/>
            <person name="Davidow L."/>
            <person name="Deakin J.E."/>
            <person name="Fazzari M.J."/>
            <person name="Glass J.L."/>
            <person name="Grabherr M."/>
            <person name="Greally J.M."/>
            <person name="Gu W."/>
            <person name="Hore T.A."/>
            <person name="Huttley G.A."/>
            <person name="Kleber M."/>
            <person name="Jirtle R.L."/>
            <person name="Koina E."/>
            <person name="Lee J.T."/>
            <person name="Mahony S."/>
            <person name="Marra M.A."/>
            <person name="Miller R.D."/>
            <person name="Nicholls R.D."/>
            <person name="Oda M."/>
            <person name="Papenfuss A.T."/>
            <person name="Parra Z.E."/>
            <person name="Pollock D.D."/>
            <person name="Ray D.A."/>
            <person name="Schein J.E."/>
            <person name="Speed T.P."/>
            <person name="Thompson K."/>
            <person name="VandeBerg J.L."/>
            <person name="Wade C.M."/>
            <person name="Walker J.A."/>
            <person name="Waters P.D."/>
            <person name="Webber C."/>
            <person name="Weidman J.R."/>
            <person name="Xie X."/>
            <person name="Zody M.C."/>
            <person name="Baldwin J."/>
            <person name="Abdouelleil A."/>
            <person name="Abdulkadir J."/>
            <person name="Abebe A."/>
            <person name="Abera B."/>
            <person name="Abreu J."/>
            <person name="Acer S.C."/>
            <person name="Aftuck L."/>
            <person name="Alexander A."/>
            <person name="An P."/>
            <person name="Anderson E."/>
            <person name="Anderson S."/>
            <person name="Arachi H."/>
            <person name="Azer M."/>
            <person name="Bachantsang P."/>
            <person name="Barry A."/>
            <person name="Bayul T."/>
            <person name="Berlin A."/>
            <person name="Bessette D."/>
            <person name="Bloom T."/>
            <person name="Bloom T."/>
            <person name="Boguslavskiy L."/>
            <person name="Bonnet C."/>
            <person name="Boukhgalter B."/>
            <person name="Bourzgui I."/>
            <person name="Brown A."/>
            <person name="Cahill P."/>
            <person name="Channer S."/>
            <person name="Cheshatsang Y."/>
            <person name="Chuda L."/>
            <person name="Citroen M."/>
            <person name="Collymore A."/>
            <person name="Cooke P."/>
            <person name="Costello M."/>
            <person name="D'Aco K."/>
            <person name="Daza R."/>
            <person name="De Haan G."/>
            <person name="DeGray S."/>
            <person name="DeMaso C."/>
            <person name="Dhargay N."/>
            <person name="Dooley K."/>
            <person name="Dooley E."/>
            <person name="Doricent M."/>
            <person name="Dorje P."/>
            <person name="Dorjee K."/>
            <person name="Dupes A."/>
            <person name="Elong R."/>
            <person name="Falk J."/>
            <person name="Farina A."/>
            <person name="Faro S."/>
            <person name="Ferguson D."/>
            <person name="Fisher S."/>
            <person name="Foley C.D."/>
            <person name="Franke A."/>
            <person name="Friedrich D."/>
            <person name="Gadbois L."/>
            <person name="Gearin G."/>
            <person name="Gearin C.R."/>
            <person name="Giannoukos G."/>
            <person name="Goode T."/>
            <person name="Graham J."/>
            <person name="Grandbois E."/>
            <person name="Grewal S."/>
            <person name="Gyaltsen K."/>
            <person name="Hafez N."/>
            <person name="Hagos B."/>
            <person name="Hall J."/>
            <person name="Henson C."/>
            <person name="Hollinger A."/>
            <person name="Honan T."/>
            <person name="Huard M.D."/>
            <person name="Hughes L."/>
            <person name="Hurhula B."/>
            <person name="Husby M.E."/>
            <person name="Kamat A."/>
            <person name="Kanga B."/>
            <person name="Kashin S."/>
            <person name="Khazanovich D."/>
            <person name="Kisner P."/>
            <person name="Lance K."/>
            <person name="Lara M."/>
            <person name="Lee W."/>
            <person name="Lennon N."/>
            <person name="Letendre F."/>
            <person name="LeVine R."/>
            <person name="Lipovsky A."/>
            <person name="Liu X."/>
            <person name="Liu J."/>
            <person name="Liu S."/>
            <person name="Lokyitsang T."/>
            <person name="Lokyitsang Y."/>
            <person name="Lubonja R."/>
            <person name="Lui A."/>
            <person name="MacDonald P."/>
            <person name="Magnisalis V."/>
            <person name="Maru K."/>
            <person name="Matthews C."/>
            <person name="McCusker W."/>
            <person name="McDonough S."/>
            <person name="Mehta T."/>
            <person name="Meldrim J."/>
            <person name="Meneus L."/>
            <person name="Mihai O."/>
            <person name="Mihalev A."/>
            <person name="Mihova T."/>
            <person name="Mittelman R."/>
            <person name="Mlenga V."/>
            <person name="Montmayeur A."/>
            <person name="Mulrain L."/>
            <person name="Navidi A."/>
            <person name="Naylor J."/>
            <person name="Negash T."/>
            <person name="Nguyen T."/>
            <person name="Nguyen N."/>
            <person name="Nicol R."/>
            <person name="Norbu C."/>
            <person name="Norbu N."/>
            <person name="Novod N."/>
            <person name="O'Neill B."/>
            <person name="Osman S."/>
            <person name="Markiewicz E."/>
            <person name="Oyono O.L."/>
            <person name="Patti C."/>
            <person name="Phunkhang P."/>
            <person name="Pierre F."/>
            <person name="Priest M."/>
            <person name="Raghuraman S."/>
            <person name="Rege F."/>
            <person name="Reyes R."/>
            <person name="Rise C."/>
            <person name="Rogov P."/>
            <person name="Ross K."/>
            <person name="Ryan E."/>
            <person name="Settipalli S."/>
            <person name="Shea T."/>
            <person name="Sherpa N."/>
            <person name="Shi L."/>
            <person name="Shih D."/>
            <person name="Sparrow T."/>
            <person name="Spaulding J."/>
            <person name="Stalker J."/>
            <person name="Stange-Thomann N."/>
            <person name="Stavropoulos S."/>
            <person name="Stone C."/>
            <person name="Strader C."/>
            <person name="Tesfaye S."/>
            <person name="Thomson T."/>
            <person name="Thoulutsang Y."/>
            <person name="Thoulutsang D."/>
            <person name="Topham K."/>
            <person name="Topping I."/>
            <person name="Tsamla T."/>
            <person name="Vassiliev H."/>
            <person name="Vo A."/>
            <person name="Wangchuk T."/>
            <person name="Wangdi T."/>
            <person name="Weiand M."/>
            <person name="Wilkinson J."/>
            <person name="Wilson A."/>
            <person name="Yadav S."/>
            <person name="Young G."/>
            <person name="Yu Q."/>
            <person name="Zembek L."/>
            <person name="Zhong D."/>
            <person name="Zimmer A."/>
            <person name="Zwirko Z."/>
            <person name="Jaffe D.B."/>
            <person name="Alvarez P."/>
            <person name="Brockman W."/>
            <person name="Butler J."/>
            <person name="Chin C."/>
            <person name="Gnerre S."/>
            <person name="MacCallum I."/>
            <person name="Graves J.A."/>
            <person name="Ponting C.P."/>
            <person name="Breen M."/>
            <person name="Samollow P.B."/>
            <person name="Lander E.S."/>
            <person name="Lindblad-Toh K."/>
        </authorList>
    </citation>
    <scope>NUCLEOTIDE SEQUENCE [LARGE SCALE GENOMIC DNA]</scope>
</reference>
<dbReference type="InterPro" id="IPR000477">
    <property type="entry name" value="RT_dom"/>
</dbReference>
<reference evidence="4" key="3">
    <citation type="submission" date="2025-09" db="UniProtKB">
        <authorList>
            <consortium name="Ensembl"/>
        </authorList>
    </citation>
    <scope>IDENTIFICATION</scope>
</reference>